<feature type="domain" description="DNA replication/recombination mediator RecO N-terminal" evidence="8">
    <location>
        <begin position="10"/>
        <end position="80"/>
    </location>
</feature>
<evidence type="ECO:0000313" key="9">
    <source>
        <dbReference type="EMBL" id="KRM88139.1"/>
    </source>
</evidence>
<keyword evidence="4 7" id="KW-0233">DNA recombination</keyword>
<dbReference type="HAMAP" id="MF_00201">
    <property type="entry name" value="RecO"/>
    <property type="match status" value="1"/>
</dbReference>
<dbReference type="SUPFAM" id="SSF50249">
    <property type="entry name" value="Nucleic acid-binding proteins"/>
    <property type="match status" value="1"/>
</dbReference>
<dbReference type="SUPFAM" id="SSF57863">
    <property type="entry name" value="ArfGap/RecO-like zinc finger"/>
    <property type="match status" value="1"/>
</dbReference>
<dbReference type="AlphaFoldDB" id="A0A0R2CI88"/>
<dbReference type="EMBL" id="AYZK01000001">
    <property type="protein sequence ID" value="KRM88139.1"/>
    <property type="molecule type" value="Genomic_DNA"/>
</dbReference>
<evidence type="ECO:0000256" key="4">
    <source>
        <dbReference type="ARBA" id="ARBA00023172"/>
    </source>
</evidence>
<dbReference type="GO" id="GO:0006310">
    <property type="term" value="P:DNA recombination"/>
    <property type="evidence" value="ECO:0007669"/>
    <property type="project" value="UniProtKB-UniRule"/>
</dbReference>
<comment type="caution">
    <text evidence="9">The sequence shown here is derived from an EMBL/GenBank/DDBJ whole genome shotgun (WGS) entry which is preliminary data.</text>
</comment>
<dbReference type="InterPro" id="IPR012340">
    <property type="entry name" value="NA-bd_OB-fold"/>
</dbReference>
<dbReference type="STRING" id="1423810.FD19_GL000428"/>
<keyword evidence="10" id="KW-1185">Reference proteome</keyword>
<dbReference type="Gene3D" id="1.20.1440.120">
    <property type="entry name" value="Recombination protein O, C-terminal domain"/>
    <property type="match status" value="1"/>
</dbReference>
<dbReference type="Gene3D" id="2.40.50.140">
    <property type="entry name" value="Nucleic acid-binding proteins"/>
    <property type="match status" value="1"/>
</dbReference>
<dbReference type="InterPro" id="IPR042242">
    <property type="entry name" value="RecO_C"/>
</dbReference>
<name>A0A0R2CI88_9LACO</name>
<dbReference type="InterPro" id="IPR037278">
    <property type="entry name" value="ARFGAP/RecO"/>
</dbReference>
<dbReference type="NCBIfam" id="TIGR00613">
    <property type="entry name" value="reco"/>
    <property type="match status" value="1"/>
</dbReference>
<dbReference type="InterPro" id="IPR022572">
    <property type="entry name" value="DNA_rep/recomb_RecO_N"/>
</dbReference>
<evidence type="ECO:0000256" key="2">
    <source>
        <dbReference type="ARBA" id="ARBA00021310"/>
    </source>
</evidence>
<dbReference type="GO" id="GO:0043590">
    <property type="term" value="C:bacterial nucleoid"/>
    <property type="evidence" value="ECO:0007669"/>
    <property type="project" value="TreeGrafter"/>
</dbReference>
<evidence type="ECO:0000256" key="3">
    <source>
        <dbReference type="ARBA" id="ARBA00022763"/>
    </source>
</evidence>
<dbReference type="PANTHER" id="PTHR33991:SF1">
    <property type="entry name" value="DNA REPAIR PROTEIN RECO"/>
    <property type="match status" value="1"/>
</dbReference>
<dbReference type="Gene3D" id="6.20.220.20">
    <property type="entry name" value="Recombination protein O, zinc-binding domain"/>
    <property type="match status" value="1"/>
</dbReference>
<dbReference type="Pfam" id="PF02565">
    <property type="entry name" value="RecO_C"/>
    <property type="match status" value="1"/>
</dbReference>
<comment type="similarity">
    <text evidence="1 7">Belongs to the RecO family.</text>
</comment>
<sequence length="258" mass="29028">MVNMKSAPQKFRGIVISRQAYRESDLLVKILTDRFGTKMFMFNRARRPGFKLAAAILPFTSAVYEGTIRADGLSYIRQAADVSACTHISADIETDAYATYILALIDMAYPDGEPIPQWFDFAATALRRMDAGLDAAILTNIAEVQLLGAFGVAPHWQDCVVCHRRDLPLDFSEKYGGVLCQDHWTLDGRRYHASAKAIYLLRSFAAVPLARLGKVQVAPATRRELRVLLDRIYDDMVGATPRAKRFIDQMGQWQQHLQ</sequence>
<evidence type="ECO:0000256" key="5">
    <source>
        <dbReference type="ARBA" id="ARBA00023204"/>
    </source>
</evidence>
<dbReference type="GO" id="GO:0006302">
    <property type="term" value="P:double-strand break repair"/>
    <property type="evidence" value="ECO:0007669"/>
    <property type="project" value="TreeGrafter"/>
</dbReference>
<organism evidence="9 10">
    <name type="scientific">Lacticaseibacillus thailandensis DSM 22698 = JCM 13996</name>
    <dbReference type="NCBI Taxonomy" id="1423810"/>
    <lineage>
        <taxon>Bacteria</taxon>
        <taxon>Bacillati</taxon>
        <taxon>Bacillota</taxon>
        <taxon>Bacilli</taxon>
        <taxon>Lactobacillales</taxon>
        <taxon>Lactobacillaceae</taxon>
        <taxon>Lacticaseibacillus</taxon>
    </lineage>
</organism>
<comment type="function">
    <text evidence="7">Involved in DNA repair and RecF pathway recombination.</text>
</comment>
<evidence type="ECO:0000313" key="10">
    <source>
        <dbReference type="Proteomes" id="UP000051789"/>
    </source>
</evidence>
<evidence type="ECO:0000256" key="7">
    <source>
        <dbReference type="HAMAP-Rule" id="MF_00201"/>
    </source>
</evidence>
<gene>
    <name evidence="7" type="primary">recO</name>
    <name evidence="9" type="ORF">FD19_GL000428</name>
</gene>
<accession>A0A0R2CI88</accession>
<keyword evidence="3 7" id="KW-0227">DNA damage</keyword>
<reference evidence="9 10" key="1">
    <citation type="journal article" date="2015" name="Genome Announc.">
        <title>Expanding the biotechnology potential of lactobacilli through comparative genomics of 213 strains and associated genera.</title>
        <authorList>
            <person name="Sun Z."/>
            <person name="Harris H.M."/>
            <person name="McCann A."/>
            <person name="Guo C."/>
            <person name="Argimon S."/>
            <person name="Zhang W."/>
            <person name="Yang X."/>
            <person name="Jeffery I.B."/>
            <person name="Cooney J.C."/>
            <person name="Kagawa T.F."/>
            <person name="Liu W."/>
            <person name="Song Y."/>
            <person name="Salvetti E."/>
            <person name="Wrobel A."/>
            <person name="Rasinkangas P."/>
            <person name="Parkhill J."/>
            <person name="Rea M.C."/>
            <person name="O'Sullivan O."/>
            <person name="Ritari J."/>
            <person name="Douillard F.P."/>
            <person name="Paul Ross R."/>
            <person name="Yang R."/>
            <person name="Briner A.E."/>
            <person name="Felis G.E."/>
            <person name="de Vos W.M."/>
            <person name="Barrangou R."/>
            <person name="Klaenhammer T.R."/>
            <person name="Caufield P.W."/>
            <person name="Cui Y."/>
            <person name="Zhang H."/>
            <person name="O'Toole P.W."/>
        </authorList>
    </citation>
    <scope>NUCLEOTIDE SEQUENCE [LARGE SCALE GENOMIC DNA]</scope>
    <source>
        <strain evidence="9 10">DSM 22698</strain>
    </source>
</reference>
<evidence type="ECO:0000256" key="1">
    <source>
        <dbReference type="ARBA" id="ARBA00007452"/>
    </source>
</evidence>
<proteinExistence type="inferred from homology"/>
<evidence type="ECO:0000256" key="6">
    <source>
        <dbReference type="ARBA" id="ARBA00033409"/>
    </source>
</evidence>
<evidence type="ECO:0000259" key="8">
    <source>
        <dbReference type="Pfam" id="PF11967"/>
    </source>
</evidence>
<dbReference type="Pfam" id="PF11967">
    <property type="entry name" value="RecO_N"/>
    <property type="match status" value="1"/>
</dbReference>
<dbReference type="PATRIC" id="fig|1423810.4.peg.433"/>
<keyword evidence="5 7" id="KW-0234">DNA repair</keyword>
<dbReference type="PANTHER" id="PTHR33991">
    <property type="entry name" value="DNA REPAIR PROTEIN RECO"/>
    <property type="match status" value="1"/>
</dbReference>
<dbReference type="InterPro" id="IPR003717">
    <property type="entry name" value="RecO"/>
</dbReference>
<protein>
    <recommendedName>
        <fullName evidence="2 7">DNA repair protein RecO</fullName>
    </recommendedName>
    <alternativeName>
        <fullName evidence="6 7">Recombination protein O</fullName>
    </alternativeName>
</protein>
<dbReference type="Proteomes" id="UP000051789">
    <property type="component" value="Unassembled WGS sequence"/>
</dbReference>